<evidence type="ECO:0000313" key="2">
    <source>
        <dbReference type="EMBL" id="EPS98373.1"/>
    </source>
</evidence>
<dbReference type="HOGENOM" id="CLU_1415198_0_0_1"/>
<sequence>MCYQSGDHKTLVAQLRAVTREFIDIEALLLETEDLLHAPTVTHHLLCGKGAQKNGQPLPVGEQHSFAPAAHHGDHPAARQPAGGCAGCAEDRTEARVEDCSEQQALEILEADAEIDESERQYLLEHLSLIRAGKTSYISTHASHGITETHPTEMLEFFKTYDADFKPKWCVSSFERPSEMRMTDIAANSRHK</sequence>
<evidence type="ECO:0000256" key="1">
    <source>
        <dbReference type="SAM" id="MobiDB-lite"/>
    </source>
</evidence>
<keyword evidence="3" id="KW-1185">Reference proteome</keyword>
<dbReference type="EMBL" id="KE504166">
    <property type="protein sequence ID" value="EPS98373.1"/>
    <property type="molecule type" value="Genomic_DNA"/>
</dbReference>
<dbReference type="OrthoDB" id="10254221at2759"/>
<reference evidence="2 3" key="1">
    <citation type="journal article" date="2012" name="Science">
        <title>The Paleozoic origin of enzymatic lignin decomposition reconstructed from 31 fungal genomes.</title>
        <authorList>
            <person name="Floudas D."/>
            <person name="Binder M."/>
            <person name="Riley R."/>
            <person name="Barry K."/>
            <person name="Blanchette R.A."/>
            <person name="Henrissat B."/>
            <person name="Martinez A.T."/>
            <person name="Otillar R."/>
            <person name="Spatafora J.W."/>
            <person name="Yadav J.S."/>
            <person name="Aerts A."/>
            <person name="Benoit I."/>
            <person name="Boyd A."/>
            <person name="Carlson A."/>
            <person name="Copeland A."/>
            <person name="Coutinho P.M."/>
            <person name="de Vries R.P."/>
            <person name="Ferreira P."/>
            <person name="Findley K."/>
            <person name="Foster B."/>
            <person name="Gaskell J."/>
            <person name="Glotzer D."/>
            <person name="Gorecki P."/>
            <person name="Heitman J."/>
            <person name="Hesse C."/>
            <person name="Hori C."/>
            <person name="Igarashi K."/>
            <person name="Jurgens J.A."/>
            <person name="Kallen N."/>
            <person name="Kersten P."/>
            <person name="Kohler A."/>
            <person name="Kuees U."/>
            <person name="Kumar T.K.A."/>
            <person name="Kuo A."/>
            <person name="LaButti K."/>
            <person name="Larrondo L.F."/>
            <person name="Lindquist E."/>
            <person name="Ling A."/>
            <person name="Lombard V."/>
            <person name="Lucas S."/>
            <person name="Lundell T."/>
            <person name="Martin R."/>
            <person name="McLaughlin D.J."/>
            <person name="Morgenstern I."/>
            <person name="Morin E."/>
            <person name="Murat C."/>
            <person name="Nagy L.G."/>
            <person name="Nolan M."/>
            <person name="Ohm R.A."/>
            <person name="Patyshakuliyeva A."/>
            <person name="Rokas A."/>
            <person name="Ruiz-Duenas F.J."/>
            <person name="Sabat G."/>
            <person name="Salamov A."/>
            <person name="Samejima M."/>
            <person name="Schmutz J."/>
            <person name="Slot J.C."/>
            <person name="St John F."/>
            <person name="Stenlid J."/>
            <person name="Sun H."/>
            <person name="Sun S."/>
            <person name="Syed K."/>
            <person name="Tsang A."/>
            <person name="Wiebenga A."/>
            <person name="Young D."/>
            <person name="Pisabarro A."/>
            <person name="Eastwood D.C."/>
            <person name="Martin F."/>
            <person name="Cullen D."/>
            <person name="Grigoriev I.V."/>
            <person name="Hibbett D.S."/>
        </authorList>
    </citation>
    <scope>NUCLEOTIDE SEQUENCE</scope>
    <source>
        <strain evidence="3">FP-58527</strain>
    </source>
</reference>
<evidence type="ECO:0000313" key="3">
    <source>
        <dbReference type="Proteomes" id="UP000015241"/>
    </source>
</evidence>
<accession>S8E4R7</accession>
<feature type="region of interest" description="Disordered" evidence="1">
    <location>
        <begin position="57"/>
        <end position="84"/>
    </location>
</feature>
<proteinExistence type="predicted"/>
<dbReference type="AlphaFoldDB" id="S8E4R7"/>
<dbReference type="eggNOG" id="ENOG502QWD2">
    <property type="taxonomic scope" value="Eukaryota"/>
</dbReference>
<organism evidence="2 3">
    <name type="scientific">Fomitopsis schrenkii</name>
    <name type="common">Brown rot fungus</name>
    <dbReference type="NCBI Taxonomy" id="2126942"/>
    <lineage>
        <taxon>Eukaryota</taxon>
        <taxon>Fungi</taxon>
        <taxon>Dikarya</taxon>
        <taxon>Basidiomycota</taxon>
        <taxon>Agaricomycotina</taxon>
        <taxon>Agaricomycetes</taxon>
        <taxon>Polyporales</taxon>
        <taxon>Fomitopsis</taxon>
    </lineage>
</organism>
<gene>
    <name evidence="2" type="ORF">FOMPIDRAFT_1051592</name>
</gene>
<dbReference type="STRING" id="743788.S8E4R7"/>
<dbReference type="Proteomes" id="UP000015241">
    <property type="component" value="Unassembled WGS sequence"/>
</dbReference>
<dbReference type="InParanoid" id="S8E4R7"/>
<name>S8E4R7_FOMSC</name>
<protein>
    <submittedName>
        <fullName evidence="2">Uncharacterized protein</fullName>
    </submittedName>
</protein>